<evidence type="ECO:0000313" key="2">
    <source>
        <dbReference type="EMBL" id="CAG9829622.1"/>
    </source>
</evidence>
<dbReference type="OrthoDB" id="6742587at2759"/>
<accession>A0A9N9X8Y2</accession>
<dbReference type="Pfam" id="PF13358">
    <property type="entry name" value="DDE_3"/>
    <property type="match status" value="1"/>
</dbReference>
<dbReference type="EMBL" id="OU898280">
    <property type="protein sequence ID" value="CAG9834173.1"/>
    <property type="molecule type" value="Genomic_DNA"/>
</dbReference>
<dbReference type="PANTHER" id="PTHR33939:SF1">
    <property type="entry name" value="DUF4371 DOMAIN-CONTAINING PROTEIN"/>
    <property type="match status" value="1"/>
</dbReference>
<gene>
    <name evidence="2" type="ORF">DIABBA_LOCUS3395</name>
    <name evidence="3" type="ORF">DIABBA_LOCUS7504</name>
</gene>
<protein>
    <recommendedName>
        <fullName evidence="1">Tc1-like transposase DDE domain-containing protein</fullName>
    </recommendedName>
</protein>
<dbReference type="Proteomes" id="UP001153709">
    <property type="component" value="Chromosome 2"/>
</dbReference>
<dbReference type="PANTHER" id="PTHR33939">
    <property type="entry name" value="PROTEIN CBG22215"/>
    <property type="match status" value="1"/>
</dbReference>
<dbReference type="Proteomes" id="UP001153709">
    <property type="component" value="Chromosome 5"/>
</dbReference>
<organism evidence="2 4">
    <name type="scientific">Diabrotica balteata</name>
    <name type="common">Banded cucumber beetle</name>
    <dbReference type="NCBI Taxonomy" id="107213"/>
    <lineage>
        <taxon>Eukaryota</taxon>
        <taxon>Metazoa</taxon>
        <taxon>Ecdysozoa</taxon>
        <taxon>Arthropoda</taxon>
        <taxon>Hexapoda</taxon>
        <taxon>Insecta</taxon>
        <taxon>Pterygota</taxon>
        <taxon>Neoptera</taxon>
        <taxon>Endopterygota</taxon>
        <taxon>Coleoptera</taxon>
        <taxon>Polyphaga</taxon>
        <taxon>Cucujiformia</taxon>
        <taxon>Chrysomeloidea</taxon>
        <taxon>Chrysomelidae</taxon>
        <taxon>Galerucinae</taxon>
        <taxon>Diabroticina</taxon>
        <taxon>Diabroticites</taxon>
        <taxon>Diabrotica</taxon>
    </lineage>
</organism>
<dbReference type="InterPro" id="IPR038717">
    <property type="entry name" value="Tc1-like_DDE_dom"/>
</dbReference>
<name>A0A9N9X8Y2_DIABA</name>
<evidence type="ECO:0000313" key="3">
    <source>
        <dbReference type="EMBL" id="CAG9834173.1"/>
    </source>
</evidence>
<keyword evidence="4" id="KW-1185">Reference proteome</keyword>
<dbReference type="AlphaFoldDB" id="A0A9N9X8Y2"/>
<dbReference type="EMBL" id="OU898277">
    <property type="protein sequence ID" value="CAG9829622.1"/>
    <property type="molecule type" value="Genomic_DNA"/>
</dbReference>
<evidence type="ECO:0000313" key="4">
    <source>
        <dbReference type="Proteomes" id="UP001153709"/>
    </source>
</evidence>
<reference evidence="2" key="1">
    <citation type="submission" date="2022-01" db="EMBL/GenBank/DDBJ databases">
        <authorList>
            <person name="King R."/>
        </authorList>
    </citation>
    <scope>NUCLEOTIDE SEQUENCE</scope>
</reference>
<evidence type="ECO:0000259" key="1">
    <source>
        <dbReference type="Pfam" id="PF13358"/>
    </source>
</evidence>
<dbReference type="InterPro" id="IPR036397">
    <property type="entry name" value="RNaseH_sf"/>
</dbReference>
<sequence>MPRFTEKEQVLILKVLKYFELEKEAGQTLLPLSAVRERVAEALGISLPTIRRLANEGVQKDSDYSITMSESVATSRKPTLLINKYEHAIRMCVYRMFSKGEHVTLHTLKQKLEEVDGINISIATLSRVLKELKFRWVNCSVANRKYLMEQPHVTLKRLQFLKAYKDNETNVYPLKPVFLDETWIFSKGGFRKSWQDGTVNAVRKKNGEGVRYIILNAGSENGFIDNCELIFKSGSKSGDYHDSMNSENFEKWFEHQLLPNLEEPSLIIMDNAPYHSALLEKIPNASWAKHSLLEWLKNRHINCSMTMMKFELMDIVKKHLPEKIFKLDRLALQYGHRVLRLPPYHCQFNPIENVWSDCKRYYDANITSAGVTNEATVLNVWKKSLQQVTPEKWRKYVRHAESLINEYWETAKIIDTNHISPIVIDLNEWDCASSDDDFVEMPELN</sequence>
<dbReference type="GO" id="GO:0003676">
    <property type="term" value="F:nucleic acid binding"/>
    <property type="evidence" value="ECO:0007669"/>
    <property type="project" value="InterPro"/>
</dbReference>
<proteinExistence type="predicted"/>
<dbReference type="Gene3D" id="3.30.420.10">
    <property type="entry name" value="Ribonuclease H-like superfamily/Ribonuclease H"/>
    <property type="match status" value="1"/>
</dbReference>
<feature type="domain" description="Tc1-like transposase DDE" evidence="1">
    <location>
        <begin position="240"/>
        <end position="364"/>
    </location>
</feature>